<evidence type="ECO:0000313" key="9">
    <source>
        <dbReference type="EMBL" id="KAK1646960.1"/>
    </source>
</evidence>
<evidence type="ECO:0000256" key="4">
    <source>
        <dbReference type="ARBA" id="ARBA00022741"/>
    </source>
</evidence>
<sequence>MEAALASALTKEVVLKLVTLLSEKHKLSKGLKDDIRFIQTELEMISIARDSHLVDPSASRPQVMSMEEMRDLAHDIEDCLDRFLPCVACEGESSVLHRLKKAVASTRSRFAAEIRKLKKRLKDAQERRVNYDVNGCRSYAGAASPATEDTAENDPVGIDKPKQELVELLLDSEPGKLSVISIVGFGGSGKTTLARAVYDCSSVVGRFPCRAWAASSEHKDAGGLLTAILRQLHADDVPQAYFY</sequence>
<comment type="caution">
    <text evidence="9">The sequence shown here is derived from an EMBL/GenBank/DDBJ whole genome shotgun (WGS) entry which is preliminary data.</text>
</comment>
<keyword evidence="10" id="KW-1185">Reference proteome</keyword>
<dbReference type="InterPro" id="IPR027417">
    <property type="entry name" value="P-loop_NTPase"/>
</dbReference>
<accession>A0AAD8S807</accession>
<evidence type="ECO:0000256" key="3">
    <source>
        <dbReference type="ARBA" id="ARBA00022737"/>
    </source>
</evidence>
<reference evidence="9" key="1">
    <citation type="submission" date="2023-07" db="EMBL/GenBank/DDBJ databases">
        <title>A chromosome-level genome assembly of Lolium multiflorum.</title>
        <authorList>
            <person name="Chen Y."/>
            <person name="Copetti D."/>
            <person name="Kolliker R."/>
            <person name="Studer B."/>
        </authorList>
    </citation>
    <scope>NUCLEOTIDE SEQUENCE</scope>
    <source>
        <strain evidence="9">02402/16</strain>
        <tissue evidence="9">Leaf</tissue>
    </source>
</reference>
<dbReference type="Gene3D" id="1.20.5.4130">
    <property type="match status" value="1"/>
</dbReference>
<evidence type="ECO:0000256" key="2">
    <source>
        <dbReference type="ARBA" id="ARBA00022614"/>
    </source>
</evidence>
<evidence type="ECO:0000256" key="1">
    <source>
        <dbReference type="ARBA" id="ARBA00008894"/>
    </source>
</evidence>
<dbReference type="Pfam" id="PF00931">
    <property type="entry name" value="NB-ARC"/>
    <property type="match status" value="1"/>
</dbReference>
<evidence type="ECO:0000256" key="5">
    <source>
        <dbReference type="ARBA" id="ARBA00022821"/>
    </source>
</evidence>
<dbReference type="PANTHER" id="PTHR19338">
    <property type="entry name" value="TRANSLOCASE OF INNER MITOCHONDRIAL MEMBRANE 13 HOMOLOG"/>
    <property type="match status" value="1"/>
</dbReference>
<dbReference type="GO" id="GO:0043531">
    <property type="term" value="F:ADP binding"/>
    <property type="evidence" value="ECO:0007669"/>
    <property type="project" value="InterPro"/>
</dbReference>
<dbReference type="SUPFAM" id="SSF52540">
    <property type="entry name" value="P-loop containing nucleoside triphosphate hydrolases"/>
    <property type="match status" value="1"/>
</dbReference>
<protein>
    <submittedName>
        <fullName evidence="9">Uncharacterized protein</fullName>
    </submittedName>
</protein>
<keyword evidence="3" id="KW-0677">Repeat</keyword>
<dbReference type="GO" id="GO:0006952">
    <property type="term" value="P:defense response"/>
    <property type="evidence" value="ECO:0007669"/>
    <property type="project" value="UniProtKB-KW"/>
</dbReference>
<proteinExistence type="inferred from homology"/>
<dbReference type="Proteomes" id="UP001231189">
    <property type="component" value="Unassembled WGS sequence"/>
</dbReference>
<comment type="similarity">
    <text evidence="1">Belongs to the disease resistance NB-LRR family.</text>
</comment>
<keyword evidence="5" id="KW-0611">Plant defense</keyword>
<dbReference type="InterPro" id="IPR002182">
    <property type="entry name" value="NB-ARC"/>
</dbReference>
<name>A0AAD8S807_LOLMU</name>
<evidence type="ECO:0000313" key="10">
    <source>
        <dbReference type="Proteomes" id="UP001231189"/>
    </source>
</evidence>
<dbReference type="AlphaFoldDB" id="A0AAD8S807"/>
<dbReference type="InterPro" id="IPR038005">
    <property type="entry name" value="RX-like_CC"/>
</dbReference>
<keyword evidence="6" id="KW-0175">Coiled coil</keyword>
<keyword evidence="2" id="KW-0433">Leucine-rich repeat</keyword>
<dbReference type="InterPro" id="IPR041118">
    <property type="entry name" value="Rx_N"/>
</dbReference>
<gene>
    <name evidence="9" type="ORF">QYE76_064765</name>
</gene>
<evidence type="ECO:0000259" key="7">
    <source>
        <dbReference type="Pfam" id="PF00931"/>
    </source>
</evidence>
<dbReference type="Pfam" id="PF18052">
    <property type="entry name" value="Rx_N"/>
    <property type="match status" value="1"/>
</dbReference>
<evidence type="ECO:0000259" key="8">
    <source>
        <dbReference type="Pfam" id="PF18052"/>
    </source>
</evidence>
<feature type="domain" description="Disease resistance N-terminal" evidence="8">
    <location>
        <begin position="12"/>
        <end position="91"/>
    </location>
</feature>
<feature type="coiled-coil region" evidence="6">
    <location>
        <begin position="107"/>
        <end position="134"/>
    </location>
</feature>
<dbReference type="PANTHER" id="PTHR19338:SF46">
    <property type="entry name" value="NB-ARC DOMAIN-CONTAINING PROTEIN"/>
    <property type="match status" value="1"/>
</dbReference>
<dbReference type="Gene3D" id="3.40.50.300">
    <property type="entry name" value="P-loop containing nucleotide triphosphate hydrolases"/>
    <property type="match status" value="1"/>
</dbReference>
<dbReference type="CDD" id="cd14798">
    <property type="entry name" value="RX-CC_like"/>
    <property type="match status" value="1"/>
</dbReference>
<evidence type="ECO:0000256" key="6">
    <source>
        <dbReference type="SAM" id="Coils"/>
    </source>
</evidence>
<dbReference type="EMBL" id="JAUUTY010000004">
    <property type="protein sequence ID" value="KAK1646960.1"/>
    <property type="molecule type" value="Genomic_DNA"/>
</dbReference>
<keyword evidence="4" id="KW-0547">Nucleotide-binding</keyword>
<organism evidence="9 10">
    <name type="scientific">Lolium multiflorum</name>
    <name type="common">Italian ryegrass</name>
    <name type="synonym">Lolium perenne subsp. multiflorum</name>
    <dbReference type="NCBI Taxonomy" id="4521"/>
    <lineage>
        <taxon>Eukaryota</taxon>
        <taxon>Viridiplantae</taxon>
        <taxon>Streptophyta</taxon>
        <taxon>Embryophyta</taxon>
        <taxon>Tracheophyta</taxon>
        <taxon>Spermatophyta</taxon>
        <taxon>Magnoliopsida</taxon>
        <taxon>Liliopsida</taxon>
        <taxon>Poales</taxon>
        <taxon>Poaceae</taxon>
        <taxon>BOP clade</taxon>
        <taxon>Pooideae</taxon>
        <taxon>Poodae</taxon>
        <taxon>Poeae</taxon>
        <taxon>Poeae Chloroplast Group 2 (Poeae type)</taxon>
        <taxon>Loliodinae</taxon>
        <taxon>Loliinae</taxon>
        <taxon>Lolium</taxon>
    </lineage>
</organism>
<feature type="domain" description="NB-ARC" evidence="7">
    <location>
        <begin position="160"/>
        <end position="235"/>
    </location>
</feature>